<evidence type="ECO:0000313" key="3">
    <source>
        <dbReference type="Proteomes" id="UP000282483"/>
    </source>
</evidence>
<organism evidence="2 3">
    <name type="scientific">Candidatus Rickettsiella viridis</name>
    <dbReference type="NCBI Taxonomy" id="676208"/>
    <lineage>
        <taxon>Bacteria</taxon>
        <taxon>Pseudomonadati</taxon>
        <taxon>Pseudomonadota</taxon>
        <taxon>Gammaproteobacteria</taxon>
        <taxon>Legionellales</taxon>
        <taxon>Coxiellaceae</taxon>
        <taxon>Rickettsiella</taxon>
    </lineage>
</organism>
<protein>
    <submittedName>
        <fullName evidence="2">Lipoprotein</fullName>
    </submittedName>
</protein>
<proteinExistence type="predicted"/>
<gene>
    <name evidence="2" type="ORF">RVIR1_01090</name>
</gene>
<sequence length="640" mass="73866">MFKKSWLLISSLFFIYSQSWAHELIELKSKVGLFTLNPATLAISLSPIDSSEKIDLTKDDYLFDKVTELKNNSKEAQWNYPNLKMQVKVTVDDEGLKFLLTTNKEQSLQWPNMGLSPLANALIIPEGEGLYIPNHNLFWLKEFKKYPDLSLSMPFWAIQYNVGTISTIMADHDVNTETHVKQKNAQLYLSNTHQFLKRDHFPAYEISIHSTGNSPISPALDYRHLLIEQNKFVSLKQKILENANVNKLLGAFHVWVWGDGKSIDMLRKFDALGIKHLWIGYDATPIKNGFNIDKTYIVTAENMGYLIAPYDSFDNAQNPKTSDSMTSNWPNHLWPKACIRSKNGSLLTGFANRGCYLSAEALRLRESKEKNIAMHLDTMLSKGDNSLFLDCDAAAPLYEDYSKQHPMTRLQDLEDRVERMRYISSTKKLVLGSETGLAWSNAVIAYNNGGFLSFSQAFWPYLKDKKQFGAWWPNTKPTVLFKPYQAPYELMHAAYDPRYRLPLYEAVFHDSVISTDRWELNELKIPTLKKTKALLQNLYNVPPIWVLDKKTLEDNENYFVEYYQFFSPLHQMTGLEPLTEFKWLTTDHLVQQTQLGNRLILTANFSKTTFEGIRPDCIQAQWKEDGSQHLFCPNNYSNKK</sequence>
<reference evidence="2 3" key="1">
    <citation type="submission" date="2017-03" db="EMBL/GenBank/DDBJ databases">
        <title>The genome sequence of Candidatus Rickettsiella viridis.</title>
        <authorList>
            <person name="Nikoh N."/>
            <person name="Tsuchida T."/>
            <person name="Yamaguchi K."/>
            <person name="Maeda T."/>
            <person name="Shigenobu S."/>
            <person name="Fukatsu T."/>
        </authorList>
    </citation>
    <scope>NUCLEOTIDE SEQUENCE [LARGE SCALE GENOMIC DNA]</scope>
    <source>
        <strain evidence="2 3">Ap-RA04</strain>
    </source>
</reference>
<dbReference type="Proteomes" id="UP000282483">
    <property type="component" value="Chromosome"/>
</dbReference>
<feature type="chain" id="PRO_5016299729" evidence="1">
    <location>
        <begin position="22"/>
        <end position="640"/>
    </location>
</feature>
<dbReference type="InterPro" id="IPR021459">
    <property type="entry name" value="GH101-related"/>
</dbReference>
<dbReference type="KEGG" id="rvi:RVIR1_01090"/>
<evidence type="ECO:0000256" key="1">
    <source>
        <dbReference type="SAM" id="SignalP"/>
    </source>
</evidence>
<dbReference type="EMBL" id="AP018005">
    <property type="protein sequence ID" value="BBB14650.1"/>
    <property type="molecule type" value="Genomic_DNA"/>
</dbReference>
<accession>A0A2Z5UUM9</accession>
<dbReference type="OrthoDB" id="3222930at2"/>
<dbReference type="RefSeq" id="WP_126322172.1">
    <property type="nucleotide sequence ID" value="NZ_AP018005.1"/>
</dbReference>
<keyword evidence="3" id="KW-1185">Reference proteome</keyword>
<name>A0A2Z5UUM9_9COXI</name>
<keyword evidence="2" id="KW-0449">Lipoprotein</keyword>
<feature type="signal peptide" evidence="1">
    <location>
        <begin position="1"/>
        <end position="21"/>
    </location>
</feature>
<dbReference type="Pfam" id="PF11308">
    <property type="entry name" value="Glyco_hydro_129"/>
    <property type="match status" value="1"/>
</dbReference>
<evidence type="ECO:0000313" key="2">
    <source>
        <dbReference type="EMBL" id="BBB14650.1"/>
    </source>
</evidence>
<keyword evidence="1" id="KW-0732">Signal</keyword>
<dbReference type="AlphaFoldDB" id="A0A2Z5UUM9"/>